<sequence length="276" mass="27626">MHFTNTSILLLLSILSASTSAQGLTQNATCANACTAARACDSQCAPGTSYDIDANTDAYVECLCQSGCLCNAEICLQCCDAAGVNGAGPDSCPYLQPPSSNVLYICSYDGTTPAQATPAEACFVYGNDGNGNPTSTYVSGSPFPSSVASFISGLLPLTNVSVAATSLISGQAGATPSSFPTTGKPGSTSLSSQATAIAGTTNIPSQKTGAATMTSTSSAITSAPTSTTGRPSNMGQTTTTSQPVASSQKSGAERTRSMVANGISVLLALSFRLLVL</sequence>
<reference evidence="3" key="1">
    <citation type="submission" date="2023-03" db="EMBL/GenBank/DDBJ databases">
        <title>Complete genome of Cladonia borealis.</title>
        <authorList>
            <person name="Park H."/>
        </authorList>
    </citation>
    <scope>NUCLEOTIDE SEQUENCE</scope>
    <source>
        <strain evidence="3">ANT050790</strain>
    </source>
</reference>
<keyword evidence="4" id="KW-1185">Reference proteome</keyword>
<evidence type="ECO:0008006" key="5">
    <source>
        <dbReference type="Google" id="ProtNLM"/>
    </source>
</evidence>
<accession>A0AA39QSD6</accession>
<feature type="compositionally biased region" description="Low complexity" evidence="1">
    <location>
        <begin position="208"/>
        <end position="228"/>
    </location>
</feature>
<dbReference type="AlphaFoldDB" id="A0AA39QSD6"/>
<evidence type="ECO:0000313" key="3">
    <source>
        <dbReference type="EMBL" id="KAK0507549.1"/>
    </source>
</evidence>
<evidence type="ECO:0000313" key="4">
    <source>
        <dbReference type="Proteomes" id="UP001166286"/>
    </source>
</evidence>
<evidence type="ECO:0000256" key="2">
    <source>
        <dbReference type="SAM" id="SignalP"/>
    </source>
</evidence>
<proteinExistence type="predicted"/>
<feature type="chain" id="PRO_5041248358" description="GPI anchored protein" evidence="2">
    <location>
        <begin position="22"/>
        <end position="276"/>
    </location>
</feature>
<dbReference type="Proteomes" id="UP001166286">
    <property type="component" value="Unassembled WGS sequence"/>
</dbReference>
<feature type="region of interest" description="Disordered" evidence="1">
    <location>
        <begin position="171"/>
        <end position="253"/>
    </location>
</feature>
<keyword evidence="2" id="KW-0732">Signal</keyword>
<name>A0AA39QSD6_9LECA</name>
<protein>
    <recommendedName>
        <fullName evidence="5">GPI anchored protein</fullName>
    </recommendedName>
</protein>
<dbReference type="EMBL" id="JAFEKC020000023">
    <property type="protein sequence ID" value="KAK0507549.1"/>
    <property type="molecule type" value="Genomic_DNA"/>
</dbReference>
<feature type="compositionally biased region" description="Polar residues" evidence="1">
    <location>
        <begin position="171"/>
        <end position="207"/>
    </location>
</feature>
<comment type="caution">
    <text evidence="3">The sequence shown here is derived from an EMBL/GenBank/DDBJ whole genome shotgun (WGS) entry which is preliminary data.</text>
</comment>
<organism evidence="3 4">
    <name type="scientific">Cladonia borealis</name>
    <dbReference type="NCBI Taxonomy" id="184061"/>
    <lineage>
        <taxon>Eukaryota</taxon>
        <taxon>Fungi</taxon>
        <taxon>Dikarya</taxon>
        <taxon>Ascomycota</taxon>
        <taxon>Pezizomycotina</taxon>
        <taxon>Lecanoromycetes</taxon>
        <taxon>OSLEUM clade</taxon>
        <taxon>Lecanoromycetidae</taxon>
        <taxon>Lecanorales</taxon>
        <taxon>Lecanorineae</taxon>
        <taxon>Cladoniaceae</taxon>
        <taxon>Cladonia</taxon>
    </lineage>
</organism>
<feature type="signal peptide" evidence="2">
    <location>
        <begin position="1"/>
        <end position="21"/>
    </location>
</feature>
<gene>
    <name evidence="3" type="ORF">JMJ35_010072</name>
</gene>
<evidence type="ECO:0000256" key="1">
    <source>
        <dbReference type="SAM" id="MobiDB-lite"/>
    </source>
</evidence>
<feature type="compositionally biased region" description="Polar residues" evidence="1">
    <location>
        <begin position="229"/>
        <end position="250"/>
    </location>
</feature>